<protein>
    <submittedName>
        <fullName evidence="1">Uncharacterized protein</fullName>
    </submittedName>
</protein>
<proteinExistence type="predicted"/>
<name>A0AA39I379_9BILA</name>
<organism evidence="1 2">
    <name type="scientific">Steinernema hermaphroditum</name>
    <dbReference type="NCBI Taxonomy" id="289476"/>
    <lineage>
        <taxon>Eukaryota</taxon>
        <taxon>Metazoa</taxon>
        <taxon>Ecdysozoa</taxon>
        <taxon>Nematoda</taxon>
        <taxon>Chromadorea</taxon>
        <taxon>Rhabditida</taxon>
        <taxon>Tylenchina</taxon>
        <taxon>Panagrolaimomorpha</taxon>
        <taxon>Strongyloidoidea</taxon>
        <taxon>Steinernematidae</taxon>
        <taxon>Steinernema</taxon>
    </lineage>
</organism>
<dbReference type="Proteomes" id="UP001175271">
    <property type="component" value="Unassembled WGS sequence"/>
</dbReference>
<gene>
    <name evidence="1" type="ORF">QR680_012305</name>
</gene>
<dbReference type="AlphaFoldDB" id="A0AA39I379"/>
<evidence type="ECO:0000313" key="2">
    <source>
        <dbReference type="Proteomes" id="UP001175271"/>
    </source>
</evidence>
<dbReference type="EMBL" id="JAUCMV010000002">
    <property type="protein sequence ID" value="KAK0416126.1"/>
    <property type="molecule type" value="Genomic_DNA"/>
</dbReference>
<keyword evidence="2" id="KW-1185">Reference proteome</keyword>
<evidence type="ECO:0000313" key="1">
    <source>
        <dbReference type="EMBL" id="KAK0416126.1"/>
    </source>
</evidence>
<accession>A0AA39I379</accession>
<comment type="caution">
    <text evidence="1">The sequence shown here is derived from an EMBL/GenBank/DDBJ whole genome shotgun (WGS) entry which is preliminary data.</text>
</comment>
<reference evidence="1" key="1">
    <citation type="submission" date="2023-06" db="EMBL/GenBank/DDBJ databases">
        <title>Genomic analysis of the entomopathogenic nematode Steinernema hermaphroditum.</title>
        <authorList>
            <person name="Schwarz E.M."/>
            <person name="Heppert J.K."/>
            <person name="Baniya A."/>
            <person name="Schwartz H.T."/>
            <person name="Tan C.-H."/>
            <person name="Antoshechkin I."/>
            <person name="Sternberg P.W."/>
            <person name="Goodrich-Blair H."/>
            <person name="Dillman A.R."/>
        </authorList>
    </citation>
    <scope>NUCLEOTIDE SEQUENCE</scope>
    <source>
        <strain evidence="1">PS9179</strain>
        <tissue evidence="1">Whole animal</tissue>
    </source>
</reference>
<sequence>MQIWKRNLNDVARERHSPKTFQSFDSRIAVTYKQDKMTEVYHPERKRAVDSQDDLKWIEDDLRRRLELVKNTHKQHDLSHAINAPGAANLFSKEVNHGRGVRSRGRLLIPSRITPFPACLATKGFLQAVEGKALKDDLRLFVDFVR</sequence>